<sequence length="232" mass="26424">MDTKRTTRRSLIIYLLYISLSCFVTIILNIIHTSLILGIELTAISFVIPIFAGLLFGSMLAQIKSLSAKLRDIAYTDSLTHIYNRLHFAHFLDAEIDKAKRYKSKFSIIFFDLDYFKEVNDNFGHLVGDEVLECITDIVSKANRSADIFARYGGEEFIILTPETNLSGALIHAERLRNDIEKHNFKTAGRVTSSFGVTEFNPETDNVETLLERVDKALYLAKEYGRNRVEKA</sequence>
<dbReference type="InterPro" id="IPR000160">
    <property type="entry name" value="GGDEF_dom"/>
</dbReference>
<feature type="domain" description="GGDEF" evidence="2">
    <location>
        <begin position="104"/>
        <end position="232"/>
    </location>
</feature>
<dbReference type="PANTHER" id="PTHR45138">
    <property type="entry name" value="REGULATORY COMPONENTS OF SENSORY TRANSDUCTION SYSTEM"/>
    <property type="match status" value="1"/>
</dbReference>
<evidence type="ECO:0000313" key="3">
    <source>
        <dbReference type="EMBL" id="VAW55670.1"/>
    </source>
</evidence>
<feature type="transmembrane region" description="Helical" evidence="1">
    <location>
        <begin position="12"/>
        <end position="31"/>
    </location>
</feature>
<protein>
    <recommendedName>
        <fullName evidence="2">GGDEF domain-containing protein</fullName>
    </recommendedName>
</protein>
<dbReference type="NCBIfam" id="TIGR00254">
    <property type="entry name" value="GGDEF"/>
    <property type="match status" value="1"/>
</dbReference>
<evidence type="ECO:0000259" key="2">
    <source>
        <dbReference type="PROSITE" id="PS50887"/>
    </source>
</evidence>
<dbReference type="Pfam" id="PF00990">
    <property type="entry name" value="GGDEF"/>
    <property type="match status" value="1"/>
</dbReference>
<dbReference type="InterPro" id="IPR043128">
    <property type="entry name" value="Rev_trsase/Diguanyl_cyclase"/>
</dbReference>
<dbReference type="PANTHER" id="PTHR45138:SF9">
    <property type="entry name" value="DIGUANYLATE CYCLASE DGCM-RELATED"/>
    <property type="match status" value="1"/>
</dbReference>
<dbReference type="CDD" id="cd01949">
    <property type="entry name" value="GGDEF"/>
    <property type="match status" value="1"/>
</dbReference>
<dbReference type="InterPro" id="IPR050469">
    <property type="entry name" value="Diguanylate_Cyclase"/>
</dbReference>
<feature type="transmembrane region" description="Helical" evidence="1">
    <location>
        <begin position="43"/>
        <end position="61"/>
    </location>
</feature>
<dbReference type="AlphaFoldDB" id="A0A3B0WT18"/>
<dbReference type="GO" id="GO:0052621">
    <property type="term" value="F:diguanylate cyclase activity"/>
    <property type="evidence" value="ECO:0007669"/>
    <property type="project" value="TreeGrafter"/>
</dbReference>
<dbReference type="GO" id="GO:0005886">
    <property type="term" value="C:plasma membrane"/>
    <property type="evidence" value="ECO:0007669"/>
    <property type="project" value="TreeGrafter"/>
</dbReference>
<evidence type="ECO:0000256" key="1">
    <source>
        <dbReference type="SAM" id="Phobius"/>
    </source>
</evidence>
<dbReference type="SMART" id="SM00267">
    <property type="entry name" value="GGDEF"/>
    <property type="match status" value="1"/>
</dbReference>
<proteinExistence type="predicted"/>
<dbReference type="GO" id="GO:1902201">
    <property type="term" value="P:negative regulation of bacterial-type flagellum-dependent cell motility"/>
    <property type="evidence" value="ECO:0007669"/>
    <property type="project" value="TreeGrafter"/>
</dbReference>
<dbReference type="SUPFAM" id="SSF55073">
    <property type="entry name" value="Nucleotide cyclase"/>
    <property type="match status" value="1"/>
</dbReference>
<organism evidence="3">
    <name type="scientific">hydrothermal vent metagenome</name>
    <dbReference type="NCBI Taxonomy" id="652676"/>
    <lineage>
        <taxon>unclassified sequences</taxon>
        <taxon>metagenomes</taxon>
        <taxon>ecological metagenomes</taxon>
    </lineage>
</organism>
<keyword evidence="1" id="KW-0472">Membrane</keyword>
<dbReference type="InterPro" id="IPR029787">
    <property type="entry name" value="Nucleotide_cyclase"/>
</dbReference>
<keyword evidence="1" id="KW-0812">Transmembrane</keyword>
<dbReference type="PROSITE" id="PS51257">
    <property type="entry name" value="PROKAR_LIPOPROTEIN"/>
    <property type="match status" value="1"/>
</dbReference>
<name>A0A3B0WT18_9ZZZZ</name>
<gene>
    <name evidence="3" type="ORF">MNBD_GAMMA05-2223</name>
</gene>
<accession>A0A3B0WT18</accession>
<dbReference type="EMBL" id="UOFE01000049">
    <property type="protein sequence ID" value="VAW55670.1"/>
    <property type="molecule type" value="Genomic_DNA"/>
</dbReference>
<keyword evidence="1" id="KW-1133">Transmembrane helix</keyword>
<dbReference type="PROSITE" id="PS50887">
    <property type="entry name" value="GGDEF"/>
    <property type="match status" value="1"/>
</dbReference>
<dbReference type="Gene3D" id="3.30.70.270">
    <property type="match status" value="1"/>
</dbReference>
<dbReference type="GO" id="GO:0043709">
    <property type="term" value="P:cell adhesion involved in single-species biofilm formation"/>
    <property type="evidence" value="ECO:0007669"/>
    <property type="project" value="TreeGrafter"/>
</dbReference>
<dbReference type="FunFam" id="3.30.70.270:FF:000001">
    <property type="entry name" value="Diguanylate cyclase domain protein"/>
    <property type="match status" value="1"/>
</dbReference>
<reference evidence="3" key="1">
    <citation type="submission" date="2018-06" db="EMBL/GenBank/DDBJ databases">
        <authorList>
            <person name="Zhirakovskaya E."/>
        </authorList>
    </citation>
    <scope>NUCLEOTIDE SEQUENCE</scope>
</reference>